<dbReference type="AlphaFoldDB" id="A0A1Y5PZ12"/>
<organism evidence="1">
    <name type="scientific">uncultured Stenotrophomonas sp</name>
    <dbReference type="NCBI Taxonomy" id="165438"/>
    <lineage>
        <taxon>Bacteria</taxon>
        <taxon>Pseudomonadati</taxon>
        <taxon>Pseudomonadota</taxon>
        <taxon>Gammaproteobacteria</taxon>
        <taxon>Lysobacterales</taxon>
        <taxon>Lysobacteraceae</taxon>
        <taxon>Stenotrophomonas</taxon>
        <taxon>environmental samples</taxon>
    </lineage>
</organism>
<dbReference type="InterPro" id="IPR018697">
    <property type="entry name" value="DUF2199"/>
</dbReference>
<accession>A0A1Y5PZ12</accession>
<evidence type="ECO:0008006" key="2">
    <source>
        <dbReference type="Google" id="ProtNLM"/>
    </source>
</evidence>
<reference evidence="1" key="1">
    <citation type="submission" date="2016-03" db="EMBL/GenBank/DDBJ databases">
        <authorList>
            <person name="Ploux O."/>
        </authorList>
    </citation>
    <scope>NUCLEOTIDE SEQUENCE</scope>
    <source>
        <strain evidence="1">UC10</strain>
    </source>
</reference>
<protein>
    <recommendedName>
        <fullName evidence="2">DUF2199 domain-containing protein</fullName>
    </recommendedName>
</protein>
<proteinExistence type="predicted"/>
<dbReference type="Pfam" id="PF09965">
    <property type="entry name" value="DUF2199"/>
    <property type="match status" value="1"/>
</dbReference>
<gene>
    <name evidence="1" type="ORF">STPYR_10192</name>
</gene>
<sequence length="168" mass="18488">MTSSFICSTCGETHEGLPTDHGWKLPDDVWAIPADERPDKAKFNTDLCQLGIRFFIRCVLKLPFNEQPEYYGWGVWIEVAEPDFYRYVELYDKDGSAEPPVQGTIANSIPSYPPTLGLPVVVKFQASTSRPSVSVSATGHPIAAEQSNGIDNRRYHEILAATGSLGGP</sequence>
<name>A0A1Y5PZ12_9GAMM</name>
<evidence type="ECO:0000313" key="1">
    <source>
        <dbReference type="EMBL" id="SBV35262.1"/>
    </source>
</evidence>
<dbReference type="EMBL" id="FLTS01000001">
    <property type="protein sequence ID" value="SBV35262.1"/>
    <property type="molecule type" value="Genomic_DNA"/>
</dbReference>